<proteinExistence type="predicted"/>
<dbReference type="Proteomes" id="UP000199370">
    <property type="component" value="Unassembled WGS sequence"/>
</dbReference>
<evidence type="ECO:0000313" key="3">
    <source>
        <dbReference type="Proteomes" id="UP000199370"/>
    </source>
</evidence>
<feature type="transmembrane region" description="Helical" evidence="1">
    <location>
        <begin position="266"/>
        <end position="286"/>
    </location>
</feature>
<dbReference type="OrthoDB" id="343201at2157"/>
<organism evidence="2 3">
    <name type="scientific">Haloarchaeobius iranensis</name>
    <dbReference type="NCBI Taxonomy" id="996166"/>
    <lineage>
        <taxon>Archaea</taxon>
        <taxon>Methanobacteriati</taxon>
        <taxon>Methanobacteriota</taxon>
        <taxon>Stenosarchaea group</taxon>
        <taxon>Halobacteria</taxon>
        <taxon>Halobacteriales</taxon>
        <taxon>Halorubellaceae</taxon>
        <taxon>Haloarchaeobius</taxon>
    </lineage>
</organism>
<feature type="transmembrane region" description="Helical" evidence="1">
    <location>
        <begin position="326"/>
        <end position="348"/>
    </location>
</feature>
<sequence length="400" mass="43584">MWTRNRVLVLVFAVAILLLGTTFVSPSVQTPPDDPEDDDAALVELGNTETDVWPYVSSREAFRGRASALNLLVRGNPEQVKARLQAGGDGWNETEPVFTEEADENPQFGNDVRIVWADAAGAKRYVYSEHEEGQGEWTPQSYQLHRGDYFGGQSHMRAYEIETESGNWTAVQAHAEHFDWFTLTHTVDSLEEARTDIERDFIDSTSPGDVQRVYHDNGDTHDHDGWTTVVYLLALPLLGSVSLGSARTTARSIFDGVWTYRTRLRVAVFVGPAAVVLGVRLAGIAIENAMAVDPNTIVATLYPVLVFGTPAAAYVAGRNLDPVDGFIFGTLGFGTGVVLDYGLIGVRVLPIELVLHRVGLAVGIGLVAAGASAFHDFELRRSLVAGGLLWYGLVVAAHYV</sequence>
<feature type="transmembrane region" description="Helical" evidence="1">
    <location>
        <begin position="298"/>
        <end position="317"/>
    </location>
</feature>
<protein>
    <submittedName>
        <fullName evidence="2">Uncharacterized protein</fullName>
    </submittedName>
</protein>
<keyword evidence="1" id="KW-0812">Transmembrane</keyword>
<evidence type="ECO:0000313" key="2">
    <source>
        <dbReference type="EMBL" id="SDM94469.1"/>
    </source>
</evidence>
<feature type="transmembrane region" description="Helical" evidence="1">
    <location>
        <begin position="225"/>
        <end position="246"/>
    </location>
</feature>
<keyword evidence="1" id="KW-1133">Transmembrane helix</keyword>
<dbReference type="EMBL" id="FNIA01000010">
    <property type="protein sequence ID" value="SDM94469.1"/>
    <property type="molecule type" value="Genomic_DNA"/>
</dbReference>
<dbReference type="AlphaFoldDB" id="A0A1G9XCF5"/>
<keyword evidence="1" id="KW-0472">Membrane</keyword>
<evidence type="ECO:0000256" key="1">
    <source>
        <dbReference type="SAM" id="Phobius"/>
    </source>
</evidence>
<feature type="transmembrane region" description="Helical" evidence="1">
    <location>
        <begin position="354"/>
        <end position="375"/>
    </location>
</feature>
<reference evidence="2 3" key="1">
    <citation type="submission" date="2016-10" db="EMBL/GenBank/DDBJ databases">
        <authorList>
            <person name="de Groot N.N."/>
        </authorList>
    </citation>
    <scope>NUCLEOTIDE SEQUENCE [LARGE SCALE GENOMIC DNA]</scope>
    <source>
        <strain evidence="3">EB21,IBRC-M 10013,KCTC 4048</strain>
    </source>
</reference>
<dbReference type="RefSeq" id="WP_089733590.1">
    <property type="nucleotide sequence ID" value="NZ_FNIA01000010.1"/>
</dbReference>
<gene>
    <name evidence="2" type="ORF">SAMN05192554_11045</name>
</gene>
<feature type="transmembrane region" description="Helical" evidence="1">
    <location>
        <begin position="382"/>
        <end position="399"/>
    </location>
</feature>
<dbReference type="STRING" id="996166.SAMN05192554_11045"/>
<accession>A0A1G9XCF5</accession>
<name>A0A1G9XCF5_9EURY</name>
<keyword evidence="3" id="KW-1185">Reference proteome</keyword>